<feature type="transmembrane region" description="Helical" evidence="8">
    <location>
        <begin position="12"/>
        <end position="34"/>
    </location>
</feature>
<evidence type="ECO:0000256" key="5">
    <source>
        <dbReference type="ARBA" id="ARBA00022741"/>
    </source>
</evidence>
<dbReference type="GO" id="GO:0000155">
    <property type="term" value="F:phosphorelay sensor kinase activity"/>
    <property type="evidence" value="ECO:0007669"/>
    <property type="project" value="TreeGrafter"/>
</dbReference>
<dbReference type="SMART" id="SM00387">
    <property type="entry name" value="HATPase_c"/>
    <property type="match status" value="1"/>
</dbReference>
<protein>
    <recommendedName>
        <fullName evidence="2">histidine kinase</fullName>
        <ecNumber evidence="2">2.7.13.3</ecNumber>
    </recommendedName>
</protein>
<reference evidence="10" key="1">
    <citation type="submission" date="2015-03" db="EMBL/GenBank/DDBJ databases">
        <authorList>
            <person name="Murphy D."/>
        </authorList>
    </citation>
    <scope>NUCLEOTIDE SEQUENCE [LARGE SCALE GENOMIC DNA]</scope>
    <source>
        <strain evidence="10">A125KOH2</strain>
    </source>
</reference>
<dbReference type="RefSeq" id="WP_049612461.1">
    <property type="nucleotide sequence ID" value="NZ_CAWMMU010000009.1"/>
</dbReference>
<dbReference type="InterPro" id="IPR050980">
    <property type="entry name" value="2C_sensor_his_kinase"/>
</dbReference>
<evidence type="ECO:0000256" key="1">
    <source>
        <dbReference type="ARBA" id="ARBA00000085"/>
    </source>
</evidence>
<evidence type="ECO:0000256" key="6">
    <source>
        <dbReference type="ARBA" id="ARBA00022777"/>
    </source>
</evidence>
<keyword evidence="12" id="KW-1185">Reference proteome</keyword>
<dbReference type="PROSITE" id="PS50109">
    <property type="entry name" value="HIS_KIN"/>
    <property type="match status" value="1"/>
</dbReference>
<dbReference type="GO" id="GO:0005886">
    <property type="term" value="C:plasma membrane"/>
    <property type="evidence" value="ECO:0007669"/>
    <property type="project" value="TreeGrafter"/>
</dbReference>
<dbReference type="EC" id="2.7.13.3" evidence="2"/>
<name>A0A0T9PIJ8_9GAMM</name>
<keyword evidence="5" id="KW-0547">Nucleotide-binding</keyword>
<dbReference type="STRING" id="1288385.ERS137968_02123"/>
<evidence type="ECO:0000256" key="8">
    <source>
        <dbReference type="SAM" id="Phobius"/>
    </source>
</evidence>
<keyword evidence="3" id="KW-0597">Phosphoprotein</keyword>
<evidence type="ECO:0000313" key="13">
    <source>
        <dbReference type="Proteomes" id="UP000045840"/>
    </source>
</evidence>
<dbReference type="InterPro" id="IPR003594">
    <property type="entry name" value="HATPase_dom"/>
</dbReference>
<dbReference type="Pfam" id="PF02518">
    <property type="entry name" value="HATPase_c"/>
    <property type="match status" value="1"/>
</dbReference>
<dbReference type="OrthoDB" id="1931120at2"/>
<gene>
    <name evidence="10" type="primary">dctB</name>
    <name evidence="10" type="ORF">ERS008529_01819</name>
    <name evidence="11" type="ORF">ERS137968_02123</name>
</gene>
<evidence type="ECO:0000256" key="4">
    <source>
        <dbReference type="ARBA" id="ARBA00022679"/>
    </source>
</evidence>
<reference evidence="11 12" key="3">
    <citation type="submission" date="2015-03" db="EMBL/GenBank/DDBJ databases">
        <authorList>
            <consortium name="Pathogen Informatics"/>
            <person name="Murphy D."/>
        </authorList>
    </citation>
    <scope>NUCLEOTIDE SEQUENCE [LARGE SCALE GENOMIC DNA]</scope>
    <source>
        <strain evidence="12">type strain: CIP110230</strain>
        <strain evidence="11">Type strain: CIP110230</strain>
    </source>
</reference>
<dbReference type="EMBL" id="CQAZ01000013">
    <property type="protein sequence ID" value="CNH67055.1"/>
    <property type="molecule type" value="Genomic_DNA"/>
</dbReference>
<dbReference type="PANTHER" id="PTHR44936:SF10">
    <property type="entry name" value="SENSOR PROTEIN RSTB"/>
    <property type="match status" value="1"/>
</dbReference>
<keyword evidence="8" id="KW-0812">Transmembrane</keyword>
<accession>A0A0T9PIJ8</accession>
<keyword evidence="6" id="KW-0418">Kinase</keyword>
<dbReference type="PANTHER" id="PTHR44936">
    <property type="entry name" value="SENSOR PROTEIN CREC"/>
    <property type="match status" value="1"/>
</dbReference>
<keyword evidence="8" id="KW-0472">Membrane</keyword>
<dbReference type="InterPro" id="IPR005467">
    <property type="entry name" value="His_kinase_dom"/>
</dbReference>
<dbReference type="Proteomes" id="UP000045840">
    <property type="component" value="Unassembled WGS sequence"/>
</dbReference>
<dbReference type="GO" id="GO:0005524">
    <property type="term" value="F:ATP binding"/>
    <property type="evidence" value="ECO:0007669"/>
    <property type="project" value="UniProtKB-KW"/>
</dbReference>
<organism evidence="10 13">
    <name type="scientific">Yersinia pekkanenii</name>
    <dbReference type="NCBI Taxonomy" id="1288385"/>
    <lineage>
        <taxon>Bacteria</taxon>
        <taxon>Pseudomonadati</taxon>
        <taxon>Pseudomonadota</taxon>
        <taxon>Gammaproteobacteria</taxon>
        <taxon>Enterobacterales</taxon>
        <taxon>Yersiniaceae</taxon>
        <taxon>Yersinia</taxon>
    </lineage>
</organism>
<dbReference type="EMBL" id="CWJL01000009">
    <property type="protein sequence ID" value="CRY67034.1"/>
    <property type="molecule type" value="Genomic_DNA"/>
</dbReference>
<feature type="domain" description="Histidine kinase" evidence="9">
    <location>
        <begin position="211"/>
        <end position="417"/>
    </location>
</feature>
<evidence type="ECO:0000256" key="7">
    <source>
        <dbReference type="ARBA" id="ARBA00022840"/>
    </source>
</evidence>
<proteinExistence type="predicted"/>
<feature type="transmembrane region" description="Helical" evidence="8">
    <location>
        <begin position="107"/>
        <end position="136"/>
    </location>
</feature>
<feature type="transmembrane region" description="Helical" evidence="8">
    <location>
        <begin position="157"/>
        <end position="175"/>
    </location>
</feature>
<dbReference type="Proteomes" id="UP000044625">
    <property type="component" value="Unassembled WGS sequence"/>
</dbReference>
<reference evidence="13" key="2">
    <citation type="submission" date="2015-03" db="EMBL/GenBank/DDBJ databases">
        <authorList>
            <consortium name="Pathogen Informatics"/>
        </authorList>
    </citation>
    <scope>NUCLEOTIDE SEQUENCE [LARGE SCALE GENOMIC DNA]</scope>
    <source>
        <strain evidence="13">A125KOH2</strain>
    </source>
</reference>
<keyword evidence="8" id="KW-1133">Transmembrane helix</keyword>
<comment type="catalytic activity">
    <reaction evidence="1">
        <text>ATP + protein L-histidine = ADP + protein N-phospho-L-histidine.</text>
        <dbReference type="EC" id="2.7.13.3"/>
    </reaction>
</comment>
<dbReference type="SUPFAM" id="SSF55874">
    <property type="entry name" value="ATPase domain of HSP90 chaperone/DNA topoisomerase II/histidine kinase"/>
    <property type="match status" value="1"/>
</dbReference>
<evidence type="ECO:0000313" key="12">
    <source>
        <dbReference type="Proteomes" id="UP000044625"/>
    </source>
</evidence>
<feature type="transmembrane region" description="Helical" evidence="8">
    <location>
        <begin position="46"/>
        <end position="66"/>
    </location>
</feature>
<dbReference type="AlphaFoldDB" id="A0A0T9PIJ8"/>
<evidence type="ECO:0000313" key="10">
    <source>
        <dbReference type="EMBL" id="CNH67055.1"/>
    </source>
</evidence>
<dbReference type="Gene3D" id="3.30.565.10">
    <property type="entry name" value="Histidine kinase-like ATPase, C-terminal domain"/>
    <property type="match status" value="1"/>
</dbReference>
<keyword evidence="7" id="KW-0067">ATP-binding</keyword>
<evidence type="ECO:0000313" key="11">
    <source>
        <dbReference type="EMBL" id="CRY67034.1"/>
    </source>
</evidence>
<evidence type="ECO:0000256" key="3">
    <source>
        <dbReference type="ARBA" id="ARBA00022553"/>
    </source>
</evidence>
<evidence type="ECO:0000256" key="2">
    <source>
        <dbReference type="ARBA" id="ARBA00012438"/>
    </source>
</evidence>
<dbReference type="InterPro" id="IPR036890">
    <property type="entry name" value="HATPase_C_sf"/>
</dbReference>
<sequence length="417" mass="47113">MKILQALPQYQKVTYILWSRFFAILSQLFLSVFVFKDILNQEYACVISIIFVLFLLLMSIAVTLYRLRLSTPLKERELVVQLCIDLLLFTLWERLNFHGEISSVSFYLPGLIVAFTILCNKNLIFIVIYSVILFYVSSKFTFSSHLNTIHSAKSLEYYSPRVSFLMSTFIIIFFVKKMNDASIECSNNLIRSIEYQKQSDIIFSLALQASSSAHNISKPISTAVLALEEIKLFKPEERCGKYFDEYLSLALKKTKECTRELTKMSLSLGFSEFENEEVINLCTWLRNVFDSFEVKSNKKVTYLLPDVCIYIKNAGVLHTIIINLLENANSAISSDNGFIHCSCQVENGYAMIRITDNGCGIPSDLIDSLGKKPVKSTTSGHGIGLVLAFSNAVRIGAEIILCSDYAGTVATVRMRGL</sequence>
<keyword evidence="4 10" id="KW-0808">Transferase</keyword>
<evidence type="ECO:0000259" key="9">
    <source>
        <dbReference type="PROSITE" id="PS50109"/>
    </source>
</evidence>